<evidence type="ECO:0000256" key="4">
    <source>
        <dbReference type="RuleBase" id="RU000685"/>
    </source>
</evidence>
<dbReference type="AlphaFoldDB" id="A6HJ00"/>
<feature type="coiled-coil region" evidence="5">
    <location>
        <begin position="274"/>
        <end position="308"/>
    </location>
</feature>
<dbReference type="GO" id="GO:0005198">
    <property type="term" value="F:structural molecule activity"/>
    <property type="evidence" value="ECO:0007669"/>
    <property type="project" value="InterPro"/>
</dbReference>
<dbReference type="Pfam" id="PF00038">
    <property type="entry name" value="Filament"/>
    <property type="match status" value="2"/>
</dbReference>
<dbReference type="SMART" id="SM01391">
    <property type="entry name" value="Filament"/>
    <property type="match status" value="1"/>
</dbReference>
<dbReference type="FunFam" id="1.20.5.1160:FF:000002">
    <property type="entry name" value="Type I keratin 10"/>
    <property type="match status" value="1"/>
</dbReference>
<dbReference type="SUPFAM" id="SSF64593">
    <property type="entry name" value="Intermediate filament protein, coiled coil region"/>
    <property type="match status" value="2"/>
</dbReference>
<sequence>MPYNCCLPALSCRTSCSSRPCVPPSCHGCTLPGACNIPANVGNCNWFCEGSFNGNEKETMQFLNDRLASYLEKVRQLERENAELESRIQERSQQQDPLVCPAYQAYFRTIEELQQKILCSKSENARLVVQIDNAKLAADDFRTKYETELSLRQLVESDINGLRRILDELTLCKSDLEAQVESLKEELLCLKRNHEEEVNTLRCQLGDRLNVEVDAAPTVDLNRVLNETRCQYEALVETNRREVEEWFTTQSQPPTLTESEARYSSQLSQVQCLITNVESQLGEIRADLERQNQEYQVLLDIRARLECEINTYRGLLESEDCKLPCNPCATSNACGKPIGPCVSNPCAPCPPPAPCTPCVPRSRCGPCNSFVR</sequence>
<proteinExistence type="inferred from homology"/>
<dbReference type="InterPro" id="IPR039008">
    <property type="entry name" value="IF_rod_dom"/>
</dbReference>
<dbReference type="PANTHER" id="PTHR23239:SF394">
    <property type="entry name" value="KERATIN, TYPE I CUTICULAR HA1-RELATED"/>
    <property type="match status" value="1"/>
</dbReference>
<dbReference type="PROSITE" id="PS51842">
    <property type="entry name" value="IF_ROD_2"/>
    <property type="match status" value="1"/>
</dbReference>
<keyword evidence="1" id="KW-0416">Keratin</keyword>
<comment type="similarity">
    <text evidence="4">Belongs to the intermediate filament family.</text>
</comment>
<dbReference type="Gene3D" id="1.20.5.170">
    <property type="match status" value="1"/>
</dbReference>
<dbReference type="PRINTS" id="PR01248">
    <property type="entry name" value="TYPE1KERATIN"/>
</dbReference>
<dbReference type="PANTHER" id="PTHR23239">
    <property type="entry name" value="INTERMEDIATE FILAMENT"/>
    <property type="match status" value="1"/>
</dbReference>
<name>A6HJ00_RAT</name>
<evidence type="ECO:0000256" key="3">
    <source>
        <dbReference type="ARBA" id="ARBA00023054"/>
    </source>
</evidence>
<dbReference type="PROSITE" id="PS00226">
    <property type="entry name" value="IF_ROD_1"/>
    <property type="match status" value="1"/>
</dbReference>
<dbReference type="InterPro" id="IPR018039">
    <property type="entry name" value="IF_conserved"/>
</dbReference>
<dbReference type="GO" id="GO:0005882">
    <property type="term" value="C:intermediate filament"/>
    <property type="evidence" value="ECO:0007669"/>
    <property type="project" value="UniProtKB-KW"/>
</dbReference>
<accession>A6HJ00</accession>
<evidence type="ECO:0000256" key="1">
    <source>
        <dbReference type="ARBA" id="ARBA00022744"/>
    </source>
</evidence>
<feature type="coiled-coil region" evidence="5">
    <location>
        <begin position="166"/>
        <end position="204"/>
    </location>
</feature>
<feature type="coiled-coil region" evidence="5">
    <location>
        <begin position="60"/>
        <end position="94"/>
    </location>
</feature>
<dbReference type="EMBL" id="CH473948">
    <property type="protein sequence ID" value="EDM06007.1"/>
    <property type="molecule type" value="Genomic_DNA"/>
</dbReference>
<protein>
    <submittedName>
        <fullName evidence="7">RCG35464, isoform CRA_c</fullName>
    </submittedName>
</protein>
<dbReference type="FunFam" id="1.20.5.170:FF:000002">
    <property type="entry name" value="Type I keratin KA11"/>
    <property type="match status" value="1"/>
</dbReference>
<evidence type="ECO:0000256" key="5">
    <source>
        <dbReference type="SAM" id="Coils"/>
    </source>
</evidence>
<dbReference type="Proteomes" id="UP000234681">
    <property type="component" value="Chromosome 10"/>
</dbReference>
<reference evidence="7 8" key="1">
    <citation type="submission" date="2005-07" db="EMBL/GenBank/DDBJ databases">
        <authorList>
            <person name="Mural R.J."/>
            <person name="Li P.W."/>
            <person name="Adams M.D."/>
            <person name="Amanatides P.G."/>
            <person name="Baden-Tillson H."/>
            <person name="Barnstead M."/>
            <person name="Chin S.H."/>
            <person name="Dew I."/>
            <person name="Evans C.A."/>
            <person name="Ferriera S."/>
            <person name="Flanigan M."/>
            <person name="Fosler C."/>
            <person name="Glodek A."/>
            <person name="Gu Z."/>
            <person name="Holt R.A."/>
            <person name="Jennings D."/>
            <person name="Kraft C.L."/>
            <person name="Lu F."/>
            <person name="Nguyen T."/>
            <person name="Nusskern D.R."/>
            <person name="Pfannkoch C.M."/>
            <person name="Sitter C."/>
            <person name="Sutton G.G."/>
            <person name="Venter J.C."/>
            <person name="Wang Z."/>
            <person name="Woodage T."/>
            <person name="Zheng X.H."/>
            <person name="Zhong F."/>
        </authorList>
    </citation>
    <scope>NUCLEOTIDE SEQUENCE [LARGE SCALE GENOMIC DNA]</scope>
    <source>
        <strain>BN</strain>
        <strain evidence="8">Sprague-Dawley</strain>
    </source>
</reference>
<evidence type="ECO:0000259" key="6">
    <source>
        <dbReference type="PROSITE" id="PS51842"/>
    </source>
</evidence>
<evidence type="ECO:0000256" key="2">
    <source>
        <dbReference type="ARBA" id="ARBA00022754"/>
    </source>
</evidence>
<keyword evidence="3 5" id="KW-0175">Coiled coil</keyword>
<dbReference type="InterPro" id="IPR002957">
    <property type="entry name" value="Keratin_I"/>
</dbReference>
<keyword evidence="2 4" id="KW-0403">Intermediate filament</keyword>
<evidence type="ECO:0000313" key="8">
    <source>
        <dbReference type="Proteomes" id="UP000234681"/>
    </source>
</evidence>
<evidence type="ECO:0000313" key="7">
    <source>
        <dbReference type="EMBL" id="EDM06007.1"/>
    </source>
</evidence>
<feature type="domain" description="IF rod" evidence="6">
    <location>
        <begin position="56"/>
        <end position="323"/>
    </location>
</feature>
<gene>
    <name evidence="7" type="ORF">rCG_35464</name>
</gene>
<organism evidence="7 8">
    <name type="scientific">Rattus norvegicus</name>
    <name type="common">Rat</name>
    <dbReference type="NCBI Taxonomy" id="10116"/>
    <lineage>
        <taxon>Eukaryota</taxon>
        <taxon>Metazoa</taxon>
        <taxon>Chordata</taxon>
        <taxon>Craniata</taxon>
        <taxon>Vertebrata</taxon>
        <taxon>Euteleostomi</taxon>
        <taxon>Mammalia</taxon>
        <taxon>Eutheria</taxon>
        <taxon>Euarchontoglires</taxon>
        <taxon>Glires</taxon>
        <taxon>Rodentia</taxon>
        <taxon>Myomorpha</taxon>
        <taxon>Muroidea</taxon>
        <taxon>Muridae</taxon>
        <taxon>Murinae</taxon>
        <taxon>Rattus</taxon>
    </lineage>
</organism>
<dbReference type="Gene3D" id="1.20.5.1160">
    <property type="entry name" value="Vasodilator-stimulated phosphoprotein"/>
    <property type="match status" value="1"/>
</dbReference>